<dbReference type="EMBL" id="SMFO01000013">
    <property type="protein sequence ID" value="TDE01935.1"/>
    <property type="molecule type" value="Genomic_DNA"/>
</dbReference>
<sequence length="245" mass="27086">MQVALFIPCYIDQFYPQVGIATLQLLEKLGCDVSFPLEQTCCGQPMANSGFASLSKGCDANFVENFSGFDYIVAPSGSCVLHVKEHLQDAAHPEKAANIRKNVYELTEFLTDVLKVEKLQARFPFKVGLHNSCHGQRGLHLSSMTETMTPSFSKPEQLLNMVTDIRLSKPKRNDECCGFGGTFCVFEEAVSVKMGKDRVAEHDDNEVDYISGGDTSCLMHLEGILKRQGSKIKTIHIAEILNSSL</sequence>
<dbReference type="PANTHER" id="PTHR30296">
    <property type="entry name" value="UNCHARACTERIZED PROTEIN YKGE"/>
    <property type="match status" value="1"/>
</dbReference>
<comment type="caution">
    <text evidence="2">The sequence shown here is derived from an EMBL/GenBank/DDBJ whole genome shotgun (WGS) entry which is preliminary data.</text>
</comment>
<evidence type="ECO:0000259" key="1">
    <source>
        <dbReference type="Pfam" id="PF02754"/>
    </source>
</evidence>
<reference evidence="2 3" key="1">
    <citation type="submission" date="2019-03" db="EMBL/GenBank/DDBJ databases">
        <title>Flavobacterium TSA-D2 sp. nov., isolated from arctic soil.</title>
        <authorList>
            <person name="Chaudhary D.K."/>
        </authorList>
    </citation>
    <scope>NUCLEOTIDE SEQUENCE [LARGE SCALE GENOMIC DNA]</scope>
    <source>
        <strain evidence="2 3">TSA-D2</strain>
    </source>
</reference>
<dbReference type="PANTHER" id="PTHR30296:SF0">
    <property type="entry name" value="LACTATE UTILIZATION PROTEIN A"/>
    <property type="match status" value="1"/>
</dbReference>
<dbReference type="InterPro" id="IPR004017">
    <property type="entry name" value="Cys_rich_dom"/>
</dbReference>
<dbReference type="GO" id="GO:0005829">
    <property type="term" value="C:cytosol"/>
    <property type="evidence" value="ECO:0007669"/>
    <property type="project" value="TreeGrafter"/>
</dbReference>
<dbReference type="Proteomes" id="UP000294597">
    <property type="component" value="Unassembled WGS sequence"/>
</dbReference>
<proteinExistence type="predicted"/>
<accession>A0A4R5CVM6</accession>
<evidence type="ECO:0000313" key="2">
    <source>
        <dbReference type="EMBL" id="TDE01935.1"/>
    </source>
</evidence>
<dbReference type="GO" id="GO:0016491">
    <property type="term" value="F:oxidoreductase activity"/>
    <property type="evidence" value="ECO:0007669"/>
    <property type="project" value="UniProtKB-ARBA"/>
</dbReference>
<protein>
    <submittedName>
        <fullName evidence="2">(Fe-S)-binding protein</fullName>
    </submittedName>
</protein>
<feature type="domain" description="Cysteine-rich" evidence="1">
    <location>
        <begin position="3"/>
        <end position="83"/>
    </location>
</feature>
<feature type="domain" description="Cysteine-rich" evidence="1">
    <location>
        <begin position="127"/>
        <end position="221"/>
    </location>
</feature>
<keyword evidence="3" id="KW-1185">Reference proteome</keyword>
<gene>
    <name evidence="2" type="ORF">E0F98_13950</name>
</gene>
<name>A0A4R5CVM6_9FLAO</name>
<dbReference type="RefSeq" id="WP_132112532.1">
    <property type="nucleotide sequence ID" value="NZ_SMFO01000013.1"/>
</dbReference>
<evidence type="ECO:0000313" key="3">
    <source>
        <dbReference type="Proteomes" id="UP000294597"/>
    </source>
</evidence>
<dbReference type="AlphaFoldDB" id="A0A4R5CVM6"/>
<organism evidence="2 3">
    <name type="scientific">Flavobacterium hiemivividum</name>
    <dbReference type="NCBI Taxonomy" id="2541734"/>
    <lineage>
        <taxon>Bacteria</taxon>
        <taxon>Pseudomonadati</taxon>
        <taxon>Bacteroidota</taxon>
        <taxon>Flavobacteriia</taxon>
        <taxon>Flavobacteriales</taxon>
        <taxon>Flavobacteriaceae</taxon>
        <taxon>Flavobacterium</taxon>
    </lineage>
</organism>
<dbReference type="Pfam" id="PF02754">
    <property type="entry name" value="CCG"/>
    <property type="match status" value="2"/>
</dbReference>